<name>A0A1H0HBS2_9HYPH</name>
<dbReference type="SUPFAM" id="SSF81330">
    <property type="entry name" value="Gated mechanosensitive channel"/>
    <property type="match status" value="1"/>
</dbReference>
<comment type="subcellular location">
    <subcellularLocation>
        <location evidence="10">Cell inner membrane</location>
        <topology evidence="10">Multi-pass membrane protein</topology>
    </subcellularLocation>
    <subcellularLocation>
        <location evidence="1">Cell membrane</location>
        <topology evidence="1">Multi-pass membrane protein</topology>
    </subcellularLocation>
</comment>
<keyword evidence="9 10" id="KW-0407">Ion channel</keyword>
<evidence type="ECO:0000256" key="4">
    <source>
        <dbReference type="ARBA" id="ARBA00022475"/>
    </source>
</evidence>
<dbReference type="HAMAP" id="MF_00115">
    <property type="entry name" value="MscL"/>
    <property type="match status" value="1"/>
</dbReference>
<keyword evidence="7 10" id="KW-0406">Ion transport</keyword>
<organism evidence="11 12">
    <name type="scientific">Filomicrobium insigne</name>
    <dbReference type="NCBI Taxonomy" id="418854"/>
    <lineage>
        <taxon>Bacteria</taxon>
        <taxon>Pseudomonadati</taxon>
        <taxon>Pseudomonadota</taxon>
        <taxon>Alphaproteobacteria</taxon>
        <taxon>Hyphomicrobiales</taxon>
        <taxon>Hyphomicrobiaceae</taxon>
        <taxon>Filomicrobium</taxon>
    </lineage>
</organism>
<evidence type="ECO:0000256" key="3">
    <source>
        <dbReference type="ARBA" id="ARBA00022448"/>
    </source>
</evidence>
<protein>
    <recommendedName>
        <fullName evidence="10">Large-conductance mechanosensitive channel</fullName>
    </recommendedName>
</protein>
<dbReference type="NCBIfam" id="NF001843">
    <property type="entry name" value="PRK00567.1-4"/>
    <property type="match status" value="1"/>
</dbReference>
<evidence type="ECO:0000256" key="7">
    <source>
        <dbReference type="ARBA" id="ARBA00023065"/>
    </source>
</evidence>
<proteinExistence type="inferred from homology"/>
<dbReference type="PANTHER" id="PTHR30266">
    <property type="entry name" value="MECHANOSENSITIVE CHANNEL MSCL"/>
    <property type="match status" value="1"/>
</dbReference>
<evidence type="ECO:0000256" key="10">
    <source>
        <dbReference type="HAMAP-Rule" id="MF_00115"/>
    </source>
</evidence>
<evidence type="ECO:0000256" key="6">
    <source>
        <dbReference type="ARBA" id="ARBA00022989"/>
    </source>
</evidence>
<evidence type="ECO:0000256" key="1">
    <source>
        <dbReference type="ARBA" id="ARBA00004651"/>
    </source>
</evidence>
<dbReference type="InterPro" id="IPR001185">
    <property type="entry name" value="MS_channel"/>
</dbReference>
<dbReference type="PROSITE" id="PS01327">
    <property type="entry name" value="MSCL"/>
    <property type="match status" value="1"/>
</dbReference>
<keyword evidence="3 10" id="KW-0813">Transport</keyword>
<comment type="subunit">
    <text evidence="10">Homopentamer.</text>
</comment>
<keyword evidence="5 10" id="KW-0812">Transmembrane</keyword>
<sequence>MGIIQEFREFAIKGNMIDMAVGIIIGGAFGTIVTSLVNDIIMPPIGLLLGGVDFSDIKIPLKAAEAGSEPVSMNIGLFINNMISFLIVAFAVFMLVKAVNELRKRFEKQQEAAPAAPTATEALLAEIRDELRKKNA</sequence>
<dbReference type="EMBL" id="FNJC01000001">
    <property type="protein sequence ID" value="SDO16639.1"/>
    <property type="molecule type" value="Genomic_DNA"/>
</dbReference>
<dbReference type="Pfam" id="PF01741">
    <property type="entry name" value="MscL"/>
    <property type="match status" value="1"/>
</dbReference>
<feature type="transmembrane region" description="Helical" evidence="10">
    <location>
        <begin position="75"/>
        <end position="96"/>
    </location>
</feature>
<dbReference type="InterPro" id="IPR037673">
    <property type="entry name" value="MSC/AndL"/>
</dbReference>
<evidence type="ECO:0000256" key="5">
    <source>
        <dbReference type="ARBA" id="ARBA00022692"/>
    </source>
</evidence>
<evidence type="ECO:0000313" key="11">
    <source>
        <dbReference type="EMBL" id="SDO16639.1"/>
    </source>
</evidence>
<comment type="caution">
    <text evidence="11">The sequence shown here is derived from an EMBL/GenBank/DDBJ whole genome shotgun (WGS) entry which is preliminary data.</text>
</comment>
<evidence type="ECO:0000256" key="9">
    <source>
        <dbReference type="ARBA" id="ARBA00023303"/>
    </source>
</evidence>
<comment type="function">
    <text evidence="10">Channel that opens in response to stretch forces in the membrane lipid bilayer. May participate in the regulation of osmotic pressure changes within the cell.</text>
</comment>
<keyword evidence="10" id="KW-0997">Cell inner membrane</keyword>
<dbReference type="Gene3D" id="1.10.1200.120">
    <property type="entry name" value="Large-conductance mechanosensitive channel, MscL, domain 1"/>
    <property type="match status" value="1"/>
</dbReference>
<accession>A0A1H0HBS2</accession>
<evidence type="ECO:0000313" key="12">
    <source>
        <dbReference type="Proteomes" id="UP000198795"/>
    </source>
</evidence>
<dbReference type="PANTHER" id="PTHR30266:SF2">
    <property type="entry name" value="LARGE-CONDUCTANCE MECHANOSENSITIVE CHANNEL"/>
    <property type="match status" value="1"/>
</dbReference>
<keyword evidence="6 10" id="KW-1133">Transmembrane helix</keyword>
<evidence type="ECO:0000256" key="2">
    <source>
        <dbReference type="ARBA" id="ARBA00007254"/>
    </source>
</evidence>
<dbReference type="InterPro" id="IPR036019">
    <property type="entry name" value="MscL_channel"/>
</dbReference>
<keyword evidence="8 10" id="KW-0472">Membrane</keyword>
<reference evidence="11 12" key="1">
    <citation type="submission" date="2016-10" db="EMBL/GenBank/DDBJ databases">
        <authorList>
            <person name="Varghese N."/>
            <person name="Submissions S."/>
        </authorList>
    </citation>
    <scope>NUCLEOTIDE SEQUENCE [LARGE SCALE GENOMIC DNA]</scope>
    <source>
        <strain evidence="11 12">CGMCC 1.6497</strain>
    </source>
</reference>
<dbReference type="Proteomes" id="UP000198795">
    <property type="component" value="Unassembled WGS sequence"/>
</dbReference>
<dbReference type="NCBIfam" id="TIGR00220">
    <property type="entry name" value="mscL"/>
    <property type="match status" value="1"/>
</dbReference>
<feature type="transmembrane region" description="Helical" evidence="10">
    <location>
        <begin position="20"/>
        <end position="41"/>
    </location>
</feature>
<keyword evidence="12" id="KW-1185">Reference proteome</keyword>
<evidence type="ECO:0000256" key="8">
    <source>
        <dbReference type="ARBA" id="ARBA00023136"/>
    </source>
</evidence>
<dbReference type="PRINTS" id="PR01264">
    <property type="entry name" value="MECHCHANNEL"/>
</dbReference>
<dbReference type="InterPro" id="IPR019823">
    <property type="entry name" value="Mechanosensitive_channel_CS"/>
</dbReference>
<gene>
    <name evidence="10" type="primary">mscL</name>
    <name evidence="11" type="ORF">SAMN04488061_0460</name>
</gene>
<keyword evidence="4 10" id="KW-1003">Cell membrane</keyword>
<comment type="similarity">
    <text evidence="2 10">Belongs to the MscL family.</text>
</comment>